<feature type="transmembrane region" description="Helical" evidence="6">
    <location>
        <begin position="124"/>
        <end position="142"/>
    </location>
</feature>
<evidence type="ECO:0000256" key="1">
    <source>
        <dbReference type="ARBA" id="ARBA00004141"/>
    </source>
</evidence>
<protein>
    <submittedName>
        <fullName evidence="8">Sulfite exporter TauE/SafE family protein 3</fullName>
    </submittedName>
</protein>
<dbReference type="KEGG" id="ghi:107912006"/>
<feature type="transmembrane region" description="Helical" evidence="6">
    <location>
        <begin position="162"/>
        <end position="194"/>
    </location>
</feature>
<comment type="subcellular location">
    <subcellularLocation>
        <location evidence="1">Membrane</location>
        <topology evidence="1">Multi-pass membrane protein</topology>
    </subcellularLocation>
</comment>
<dbReference type="RefSeq" id="XP_016695524.2">
    <property type="nucleotide sequence ID" value="XM_016840035.2"/>
</dbReference>
<evidence type="ECO:0000313" key="8">
    <source>
        <dbReference type="RefSeq" id="XP_016695524.2"/>
    </source>
</evidence>
<dbReference type="GO" id="GO:0016020">
    <property type="term" value="C:membrane"/>
    <property type="evidence" value="ECO:0007669"/>
    <property type="project" value="UniProtKB-SubCell"/>
</dbReference>
<feature type="transmembrane region" description="Helical" evidence="6">
    <location>
        <begin position="89"/>
        <end position="117"/>
    </location>
</feature>
<accession>A0A1U8K4I2</accession>
<evidence type="ECO:0000256" key="5">
    <source>
        <dbReference type="ARBA" id="ARBA00023136"/>
    </source>
</evidence>
<dbReference type="Proteomes" id="UP000818029">
    <property type="component" value="Chromosome D11"/>
</dbReference>
<reference evidence="7" key="1">
    <citation type="journal article" date="2020" name="Nat. Genet.">
        <title>Genomic diversifications of five Gossypium allopolyploid species and their impact on cotton improvement.</title>
        <authorList>
            <person name="Chen Z.J."/>
            <person name="Sreedasyam A."/>
            <person name="Ando A."/>
            <person name="Song Q."/>
            <person name="De Santiago L.M."/>
            <person name="Hulse-Kemp A.M."/>
            <person name="Ding M."/>
            <person name="Ye W."/>
            <person name="Kirkbride R.C."/>
            <person name="Jenkins J."/>
            <person name="Plott C."/>
            <person name="Lovell J."/>
            <person name="Lin Y.M."/>
            <person name="Vaughn R."/>
            <person name="Liu B."/>
            <person name="Simpson S."/>
            <person name="Scheffler B.E."/>
            <person name="Wen L."/>
            <person name="Saski C.A."/>
            <person name="Grover C.E."/>
            <person name="Hu G."/>
            <person name="Conover J.L."/>
            <person name="Carlson J.W."/>
            <person name="Shu S."/>
            <person name="Boston L.B."/>
            <person name="Williams M."/>
            <person name="Peterson D.G."/>
            <person name="McGee K."/>
            <person name="Jones D.C."/>
            <person name="Wendel J.F."/>
            <person name="Stelly D.M."/>
            <person name="Grimwood J."/>
            <person name="Schmutz J."/>
        </authorList>
    </citation>
    <scope>NUCLEOTIDE SEQUENCE [LARGE SCALE GENOMIC DNA]</scope>
    <source>
        <strain evidence="7">cv. TM-1</strain>
    </source>
</reference>
<dbReference type="STRING" id="3635.A0A1U8K4I2"/>
<keyword evidence="5 6" id="KW-0472">Membrane</keyword>
<feature type="transmembrane region" description="Helical" evidence="6">
    <location>
        <begin position="12"/>
        <end position="31"/>
    </location>
</feature>
<keyword evidence="7" id="KW-1185">Reference proteome</keyword>
<dbReference type="PANTHER" id="PTHR14255">
    <property type="entry name" value="CEREBLON"/>
    <property type="match status" value="1"/>
</dbReference>
<dbReference type="InterPro" id="IPR002781">
    <property type="entry name" value="TM_pro_TauE-like"/>
</dbReference>
<feature type="transmembrane region" description="Helical" evidence="6">
    <location>
        <begin position="401"/>
        <end position="420"/>
    </location>
</feature>
<dbReference type="GO" id="GO:0016567">
    <property type="term" value="P:protein ubiquitination"/>
    <property type="evidence" value="ECO:0007669"/>
    <property type="project" value="TreeGrafter"/>
</dbReference>
<evidence type="ECO:0000256" key="2">
    <source>
        <dbReference type="ARBA" id="ARBA00009142"/>
    </source>
</evidence>
<dbReference type="GeneID" id="107912006"/>
<reference evidence="8" key="2">
    <citation type="submission" date="2025-08" db="UniProtKB">
        <authorList>
            <consortium name="RefSeq"/>
        </authorList>
    </citation>
    <scope>IDENTIFICATION</scope>
</reference>
<evidence type="ECO:0000256" key="6">
    <source>
        <dbReference type="SAM" id="Phobius"/>
    </source>
</evidence>
<evidence type="ECO:0000256" key="3">
    <source>
        <dbReference type="ARBA" id="ARBA00022692"/>
    </source>
</evidence>
<proteinExistence type="inferred from homology"/>
<dbReference type="GO" id="GO:0043161">
    <property type="term" value="P:proteasome-mediated ubiquitin-dependent protein catabolic process"/>
    <property type="evidence" value="ECO:0000318"/>
    <property type="project" value="GO_Central"/>
</dbReference>
<feature type="transmembrane region" description="Helical" evidence="6">
    <location>
        <begin position="290"/>
        <end position="312"/>
    </location>
</feature>
<keyword evidence="3 6" id="KW-0812">Transmembrane</keyword>
<feature type="transmembrane region" description="Helical" evidence="6">
    <location>
        <begin position="432"/>
        <end position="454"/>
    </location>
</feature>
<keyword evidence="4 6" id="KW-1133">Transmembrane helix</keyword>
<feature type="transmembrane region" description="Helical" evidence="6">
    <location>
        <begin position="333"/>
        <end position="359"/>
    </location>
</feature>
<gene>
    <name evidence="8" type="primary">LOC107912006</name>
</gene>
<dbReference type="PANTHER" id="PTHR14255:SF31">
    <property type="entry name" value="SULFITE EXPORTER TAUE_SAFE FAMILY PROTEIN 3-LIKE"/>
    <property type="match status" value="1"/>
</dbReference>
<dbReference type="PaxDb" id="3635-A0A1U8K4I2"/>
<name>A0A1U8K4I2_GOSHI</name>
<sequence length="475" mass="52226">MGQFHVNRRGLAMVAWTVFMVLVMMTNVGLAERLLKDERNHQVSKENEKTRGLLLRVVSFLWQGGKSAYEPVWPEMEFGWKIVVGTIVGFLGAALGSVGGVGGGGIFVPMLTLIIGFDPKSSTAISKCMIMGAAGSTVYYNLRLRHPTLEMPLIDYDLALLFQPMLMLGISIGVTLNIMFADWMVTVLLILLFIGTSTKALFKGVDTWKKETVMKKEAARLEAEVSKLADGAVQDYKMLPSGPSTMPDDDISLIHNIYWKELSLLVYVWIGFLIVQIIKEYLQTCSVMYWIVNSLQIPIAASVTVFEAICLYKGRRVIASKGKEITNWKIYQILFYCSCGIIAGMVGGLLGLGGGFILGPLFLELGIPPQVASATSTFSMAFSSSMSVVQYYLLNRFPIPYAAYFVLVATIAAFTGQHVVRKIIAVLGRASIIIFILALTIFISAISLGGVGIADMVEKLEDEEYMGFENLCKLS</sequence>
<dbReference type="AlphaFoldDB" id="A0A1U8K4I2"/>
<evidence type="ECO:0000256" key="4">
    <source>
        <dbReference type="ARBA" id="ARBA00022989"/>
    </source>
</evidence>
<comment type="similarity">
    <text evidence="2">Belongs to the 4-toluene sulfonate uptake permease (TSUP) (TC 2.A.102) family.</text>
</comment>
<feature type="transmembrane region" description="Helical" evidence="6">
    <location>
        <begin position="262"/>
        <end position="278"/>
    </location>
</feature>
<dbReference type="GO" id="GO:0031464">
    <property type="term" value="C:Cul4A-RING E3 ubiquitin ligase complex"/>
    <property type="evidence" value="ECO:0000318"/>
    <property type="project" value="GO_Central"/>
</dbReference>
<organism evidence="7 8">
    <name type="scientific">Gossypium hirsutum</name>
    <name type="common">Upland cotton</name>
    <name type="synonym">Gossypium mexicanum</name>
    <dbReference type="NCBI Taxonomy" id="3635"/>
    <lineage>
        <taxon>Eukaryota</taxon>
        <taxon>Viridiplantae</taxon>
        <taxon>Streptophyta</taxon>
        <taxon>Embryophyta</taxon>
        <taxon>Tracheophyta</taxon>
        <taxon>Spermatophyta</taxon>
        <taxon>Magnoliopsida</taxon>
        <taxon>eudicotyledons</taxon>
        <taxon>Gunneridae</taxon>
        <taxon>Pentapetalae</taxon>
        <taxon>rosids</taxon>
        <taxon>malvids</taxon>
        <taxon>Malvales</taxon>
        <taxon>Malvaceae</taxon>
        <taxon>Malvoideae</taxon>
        <taxon>Gossypium</taxon>
    </lineage>
</organism>
<dbReference type="Pfam" id="PF01925">
    <property type="entry name" value="TauE"/>
    <property type="match status" value="2"/>
</dbReference>
<evidence type="ECO:0000313" key="7">
    <source>
        <dbReference type="Proteomes" id="UP000818029"/>
    </source>
</evidence>